<dbReference type="EMBL" id="PJNB01000001">
    <property type="protein sequence ID" value="PKW15245.1"/>
    <property type="molecule type" value="Genomic_DNA"/>
</dbReference>
<comment type="caution">
    <text evidence="1">The sequence shown here is derived from an EMBL/GenBank/DDBJ whole genome shotgun (WGS) entry which is preliminary data.</text>
</comment>
<organism evidence="1 2">
    <name type="scientific">Saccharopolyspora spinosa</name>
    <dbReference type="NCBI Taxonomy" id="60894"/>
    <lineage>
        <taxon>Bacteria</taxon>
        <taxon>Bacillati</taxon>
        <taxon>Actinomycetota</taxon>
        <taxon>Actinomycetes</taxon>
        <taxon>Pseudonocardiales</taxon>
        <taxon>Pseudonocardiaceae</taxon>
        <taxon>Saccharopolyspora</taxon>
    </lineage>
</organism>
<dbReference type="AlphaFoldDB" id="A0A2N3XX45"/>
<sequence>MVGPEPEVVGASDVVGDPVVVGDLESVGDPEVVSAGGELVGTLVPVGAVGVVVNVAGGLASSAGVEPTGGSWMPWHCS</sequence>
<proteinExistence type="predicted"/>
<protein>
    <submittedName>
        <fullName evidence="1">Uncharacterized protein</fullName>
    </submittedName>
</protein>
<dbReference type="Proteomes" id="UP000233786">
    <property type="component" value="Unassembled WGS sequence"/>
</dbReference>
<dbReference type="STRING" id="994479.GCA_000194155_02504"/>
<evidence type="ECO:0000313" key="2">
    <source>
        <dbReference type="Proteomes" id="UP000233786"/>
    </source>
</evidence>
<accession>A0A2N3XX45</accession>
<gene>
    <name evidence="1" type="ORF">A8926_2937</name>
</gene>
<name>A0A2N3XX45_SACSN</name>
<evidence type="ECO:0000313" key="1">
    <source>
        <dbReference type="EMBL" id="PKW15245.1"/>
    </source>
</evidence>
<reference evidence="1" key="1">
    <citation type="submission" date="2017-12" db="EMBL/GenBank/DDBJ databases">
        <title>Sequencing the genomes of 1000 Actinobacteria strains.</title>
        <authorList>
            <person name="Klenk H.-P."/>
        </authorList>
    </citation>
    <scope>NUCLEOTIDE SEQUENCE [LARGE SCALE GENOMIC DNA]</scope>
    <source>
        <strain evidence="1">DSM 44228</strain>
    </source>
</reference>
<dbReference type="RefSeq" id="WP_143539514.1">
    <property type="nucleotide sequence ID" value="NZ_CP061007.1"/>
</dbReference>
<keyword evidence="2" id="KW-1185">Reference proteome</keyword>